<dbReference type="Proteomes" id="UP001344447">
    <property type="component" value="Unassembled WGS sequence"/>
</dbReference>
<comment type="caution">
    <text evidence="2">The sequence shown here is derived from an EMBL/GenBank/DDBJ whole genome shotgun (WGS) entry which is preliminary data.</text>
</comment>
<gene>
    <name evidence="2" type="ORF">RB653_008036</name>
</gene>
<evidence type="ECO:0000313" key="2">
    <source>
        <dbReference type="EMBL" id="KAK5578366.1"/>
    </source>
</evidence>
<feature type="transmembrane region" description="Helical" evidence="1">
    <location>
        <begin position="130"/>
        <end position="156"/>
    </location>
</feature>
<accession>A0AAN7TZ66</accession>
<keyword evidence="1" id="KW-0812">Transmembrane</keyword>
<protein>
    <recommendedName>
        <fullName evidence="4">Transmembrane protein</fullName>
    </recommendedName>
</protein>
<feature type="transmembrane region" description="Helical" evidence="1">
    <location>
        <begin position="12"/>
        <end position="30"/>
    </location>
</feature>
<sequence length="235" mass="28119">MSSLKFKLTFYILFGLIWSLLVFFFLSPWYEETLKKDIFELKQYKFSNFLILYNKIEYNKFDYVDGADTYFSDAFGFETKTLEGIMTSVKVLSTLAFLSTTFLIYFTIIFYVHVKFIYDTENHRRLGKKVWYYVLIGSPLVSFFLLFISLFLIIGIPTAVKNDCYREYGEKFCNEQLRFHTSFIGENQVWSWGPSRGWTILLVDTILTFFATIYCWRYGHKFDEVKMKKRKKVTI</sequence>
<dbReference type="EMBL" id="JAVFKY010000003">
    <property type="protein sequence ID" value="KAK5578366.1"/>
    <property type="molecule type" value="Genomic_DNA"/>
</dbReference>
<proteinExistence type="predicted"/>
<dbReference type="AlphaFoldDB" id="A0AAN7TZ66"/>
<feature type="transmembrane region" description="Helical" evidence="1">
    <location>
        <begin position="95"/>
        <end position="118"/>
    </location>
</feature>
<reference evidence="2 3" key="1">
    <citation type="submission" date="2023-11" db="EMBL/GenBank/DDBJ databases">
        <title>Dfirmibasis_genome.</title>
        <authorList>
            <person name="Edelbroek B."/>
            <person name="Kjellin J."/>
            <person name="Jerlstrom-Hultqvist J."/>
            <person name="Soderbom F."/>
        </authorList>
    </citation>
    <scope>NUCLEOTIDE SEQUENCE [LARGE SCALE GENOMIC DNA]</scope>
    <source>
        <strain evidence="2 3">TNS-C-14</strain>
    </source>
</reference>
<evidence type="ECO:0000313" key="3">
    <source>
        <dbReference type="Proteomes" id="UP001344447"/>
    </source>
</evidence>
<evidence type="ECO:0000256" key="1">
    <source>
        <dbReference type="SAM" id="Phobius"/>
    </source>
</evidence>
<keyword evidence="1" id="KW-0472">Membrane</keyword>
<evidence type="ECO:0008006" key="4">
    <source>
        <dbReference type="Google" id="ProtNLM"/>
    </source>
</evidence>
<dbReference type="PANTHER" id="PTHR35202:SF1">
    <property type="entry name" value="TRANSMEMBRANE PROTEIN"/>
    <property type="match status" value="1"/>
</dbReference>
<keyword evidence="3" id="KW-1185">Reference proteome</keyword>
<feature type="transmembrane region" description="Helical" evidence="1">
    <location>
        <begin position="198"/>
        <end position="219"/>
    </location>
</feature>
<keyword evidence="1" id="KW-1133">Transmembrane helix</keyword>
<organism evidence="2 3">
    <name type="scientific">Dictyostelium firmibasis</name>
    <dbReference type="NCBI Taxonomy" id="79012"/>
    <lineage>
        <taxon>Eukaryota</taxon>
        <taxon>Amoebozoa</taxon>
        <taxon>Evosea</taxon>
        <taxon>Eumycetozoa</taxon>
        <taxon>Dictyostelia</taxon>
        <taxon>Dictyosteliales</taxon>
        <taxon>Dictyosteliaceae</taxon>
        <taxon>Dictyostelium</taxon>
    </lineage>
</organism>
<dbReference type="PANTHER" id="PTHR35202">
    <property type="entry name" value="TRANSMEMBRANE PROTEIN-RELATED"/>
    <property type="match status" value="1"/>
</dbReference>
<name>A0AAN7TZ66_9MYCE</name>
<dbReference type="InterPro" id="IPR040291">
    <property type="entry name" value="DDB_G0287341-like"/>
</dbReference>